<sequence length="683" mass="72088">MNSADQGAPGRGPAIAVSALAIAMLLGCLWLDVVNDPADRARASMGWGTLSGFVGLLTVVTAASVLWRYPRHPVAWVLAATGLLWSFDGLCESYTAFGMAHTPYLPLTGFALWVVAQLGAFLLVGLPTVLVLYPTGRPMPGRWGKVGVAAIVMACALPALLLFAPMSIVGDEEPLPMDTGMPEIPLSEDMFFGLLGVARVVTLLALPLAVAVLFARQRRATGRERLQIRWLLWAAVVCVVMAGLGVVLQNGVVVSVALVLALAVTGVSIAIGILDPELGDVDALMGGTVVWAVVAGAVIALDVALVALLDAVLGDTLSERDVTLILLLVAVTIYAPVRSWISALVRRALVGRRGDRYAVVADLAARLEEATDVRDQLPALAVEVATAFKLDYVRVEVLGHAGGTVAATHGDRPAEVREVPIRYGDEEIGLLELPARGVRSMLSKRDQALLFDVVRQAAMAVRSARLAADLQQSREQLVLAREDDRRRIRRDLHDGLGPVLGGVAMRLDAAGNALDRDPETTRRLVAQSRQDITDALADVRRLVHGLRPPALDDLGLLAALDQQAERMSSSDLAVTVAAEDVPALPAAVEVAAYRIASEALTNTARHAAASTAAVRLHGGAHALLVEVSDDGAGIAPDVVAGVGLRSIRERAEELGGRTEIVCPPAGGTRVRAWLPMSTIAEES</sequence>
<keyword evidence="12" id="KW-1185">Reference proteome</keyword>
<dbReference type="RefSeq" id="WP_345171449.1">
    <property type="nucleotide sequence ID" value="NZ_BAABFQ010000003.1"/>
</dbReference>
<keyword evidence="6 9" id="KW-1133">Transmembrane helix</keyword>
<evidence type="ECO:0000256" key="7">
    <source>
        <dbReference type="ARBA" id="ARBA00023012"/>
    </source>
</evidence>
<evidence type="ECO:0000256" key="6">
    <source>
        <dbReference type="ARBA" id="ARBA00022989"/>
    </source>
</evidence>
<organism evidence="11 12">
    <name type="scientific">Nocardioides caricicola</name>
    <dbReference type="NCBI Taxonomy" id="634770"/>
    <lineage>
        <taxon>Bacteria</taxon>
        <taxon>Bacillati</taxon>
        <taxon>Actinomycetota</taxon>
        <taxon>Actinomycetes</taxon>
        <taxon>Propionibacteriales</taxon>
        <taxon>Nocardioidaceae</taxon>
        <taxon>Nocardioides</taxon>
    </lineage>
</organism>
<comment type="subcellular location">
    <subcellularLocation>
        <location evidence="1">Cell membrane</location>
        <topology evidence="1">Multi-pass membrane protein</topology>
    </subcellularLocation>
</comment>
<dbReference type="SUPFAM" id="SSF55874">
    <property type="entry name" value="ATPase domain of HSP90 chaperone/DNA topoisomerase II/histidine kinase"/>
    <property type="match status" value="1"/>
</dbReference>
<dbReference type="Gene3D" id="1.20.5.1930">
    <property type="match status" value="1"/>
</dbReference>
<evidence type="ECO:0000256" key="4">
    <source>
        <dbReference type="ARBA" id="ARBA00022692"/>
    </source>
</evidence>
<feature type="transmembrane region" description="Helical" evidence="9">
    <location>
        <begin position="252"/>
        <end position="274"/>
    </location>
</feature>
<proteinExistence type="predicted"/>
<evidence type="ECO:0000256" key="2">
    <source>
        <dbReference type="ARBA" id="ARBA00022475"/>
    </source>
</evidence>
<dbReference type="Gene3D" id="3.30.565.10">
    <property type="entry name" value="Histidine kinase-like ATPase, C-terminal domain"/>
    <property type="match status" value="1"/>
</dbReference>
<dbReference type="GO" id="GO:0016301">
    <property type="term" value="F:kinase activity"/>
    <property type="evidence" value="ECO:0007669"/>
    <property type="project" value="UniProtKB-KW"/>
</dbReference>
<feature type="transmembrane region" description="Helical" evidence="9">
    <location>
        <begin position="286"/>
        <end position="309"/>
    </location>
</feature>
<keyword evidence="2" id="KW-1003">Cell membrane</keyword>
<dbReference type="CDD" id="cd16917">
    <property type="entry name" value="HATPase_UhpB-NarQ-NarX-like"/>
    <property type="match status" value="1"/>
</dbReference>
<comment type="caution">
    <text evidence="11">The sequence shown here is derived from an EMBL/GenBank/DDBJ whole genome shotgun (WGS) entry which is preliminary data.</text>
</comment>
<dbReference type="Pfam" id="PF02518">
    <property type="entry name" value="HATPase_c"/>
    <property type="match status" value="1"/>
</dbReference>
<evidence type="ECO:0000313" key="12">
    <source>
        <dbReference type="Proteomes" id="UP001595956"/>
    </source>
</evidence>
<feature type="transmembrane region" description="Helical" evidence="9">
    <location>
        <begin position="45"/>
        <end position="67"/>
    </location>
</feature>
<reference evidence="12" key="1">
    <citation type="journal article" date="2019" name="Int. J. Syst. Evol. Microbiol.">
        <title>The Global Catalogue of Microorganisms (GCM) 10K type strain sequencing project: providing services to taxonomists for standard genome sequencing and annotation.</title>
        <authorList>
            <consortium name="The Broad Institute Genomics Platform"/>
            <consortium name="The Broad Institute Genome Sequencing Center for Infectious Disease"/>
            <person name="Wu L."/>
            <person name="Ma J."/>
        </authorList>
    </citation>
    <scope>NUCLEOTIDE SEQUENCE [LARGE SCALE GENOMIC DNA]</scope>
    <source>
        <strain evidence="12">KACC 13778</strain>
    </source>
</reference>
<dbReference type="PANTHER" id="PTHR24421">
    <property type="entry name" value="NITRATE/NITRITE SENSOR PROTEIN NARX-RELATED"/>
    <property type="match status" value="1"/>
</dbReference>
<feature type="transmembrane region" description="Helical" evidence="9">
    <location>
        <begin position="146"/>
        <end position="170"/>
    </location>
</feature>
<dbReference type="Pfam" id="PF07730">
    <property type="entry name" value="HisKA_3"/>
    <property type="match status" value="1"/>
</dbReference>
<feature type="transmembrane region" description="Helical" evidence="9">
    <location>
        <begin position="324"/>
        <end position="345"/>
    </location>
</feature>
<dbReference type="PANTHER" id="PTHR24421:SF37">
    <property type="entry name" value="SENSOR HISTIDINE KINASE NARS"/>
    <property type="match status" value="1"/>
</dbReference>
<dbReference type="Gene3D" id="3.30.450.40">
    <property type="match status" value="1"/>
</dbReference>
<evidence type="ECO:0000256" key="8">
    <source>
        <dbReference type="ARBA" id="ARBA00023136"/>
    </source>
</evidence>
<feature type="transmembrane region" description="Helical" evidence="9">
    <location>
        <begin position="74"/>
        <end position="90"/>
    </location>
</feature>
<dbReference type="InterPro" id="IPR036890">
    <property type="entry name" value="HATPase_C_sf"/>
</dbReference>
<keyword evidence="7" id="KW-0902">Two-component regulatory system</keyword>
<dbReference type="InterPro" id="IPR005467">
    <property type="entry name" value="His_kinase_dom"/>
</dbReference>
<dbReference type="InterPro" id="IPR011712">
    <property type="entry name" value="Sig_transdc_His_kin_sub3_dim/P"/>
</dbReference>
<feature type="transmembrane region" description="Helical" evidence="9">
    <location>
        <begin position="110"/>
        <end position="134"/>
    </location>
</feature>
<keyword evidence="3" id="KW-0808">Transferase</keyword>
<accession>A0ABW0MX10</accession>
<feature type="transmembrane region" description="Helical" evidence="9">
    <location>
        <begin position="12"/>
        <end position="33"/>
    </location>
</feature>
<evidence type="ECO:0000256" key="1">
    <source>
        <dbReference type="ARBA" id="ARBA00004651"/>
    </source>
</evidence>
<evidence type="ECO:0000256" key="3">
    <source>
        <dbReference type="ARBA" id="ARBA00022679"/>
    </source>
</evidence>
<evidence type="ECO:0000313" key="11">
    <source>
        <dbReference type="EMBL" id="MFC5492869.1"/>
    </source>
</evidence>
<evidence type="ECO:0000256" key="9">
    <source>
        <dbReference type="SAM" id="Phobius"/>
    </source>
</evidence>
<feature type="transmembrane region" description="Helical" evidence="9">
    <location>
        <begin position="226"/>
        <end position="246"/>
    </location>
</feature>
<dbReference type="EMBL" id="JBHSMD010000002">
    <property type="protein sequence ID" value="MFC5492869.1"/>
    <property type="molecule type" value="Genomic_DNA"/>
</dbReference>
<keyword evidence="5 11" id="KW-0418">Kinase</keyword>
<evidence type="ECO:0000256" key="5">
    <source>
        <dbReference type="ARBA" id="ARBA00022777"/>
    </source>
</evidence>
<dbReference type="PROSITE" id="PS50109">
    <property type="entry name" value="HIS_KIN"/>
    <property type="match status" value="1"/>
</dbReference>
<dbReference type="InterPro" id="IPR029016">
    <property type="entry name" value="GAF-like_dom_sf"/>
</dbReference>
<name>A0ABW0MX10_9ACTN</name>
<protein>
    <submittedName>
        <fullName evidence="11">Sensor histidine kinase</fullName>
    </submittedName>
</protein>
<dbReference type="InterPro" id="IPR050482">
    <property type="entry name" value="Sensor_HK_TwoCompSys"/>
</dbReference>
<gene>
    <name evidence="11" type="ORF">ACFPKY_07150</name>
</gene>
<feature type="domain" description="Histidine kinase" evidence="10">
    <location>
        <begin position="594"/>
        <end position="678"/>
    </location>
</feature>
<dbReference type="SUPFAM" id="SSF55781">
    <property type="entry name" value="GAF domain-like"/>
    <property type="match status" value="1"/>
</dbReference>
<keyword evidence="8 9" id="KW-0472">Membrane</keyword>
<evidence type="ECO:0000259" key="10">
    <source>
        <dbReference type="PROSITE" id="PS50109"/>
    </source>
</evidence>
<dbReference type="Proteomes" id="UP001595956">
    <property type="component" value="Unassembled WGS sequence"/>
</dbReference>
<dbReference type="SMART" id="SM00387">
    <property type="entry name" value="HATPase_c"/>
    <property type="match status" value="1"/>
</dbReference>
<dbReference type="InterPro" id="IPR003594">
    <property type="entry name" value="HATPase_dom"/>
</dbReference>
<feature type="transmembrane region" description="Helical" evidence="9">
    <location>
        <begin position="190"/>
        <end position="214"/>
    </location>
</feature>
<keyword evidence="4 9" id="KW-0812">Transmembrane</keyword>